<dbReference type="InterPro" id="IPR029068">
    <property type="entry name" value="Glyas_Bleomycin-R_OHBP_Dase"/>
</dbReference>
<name>A0AAN0MMC6_9GAMM</name>
<dbReference type="SUPFAM" id="SSF54593">
    <property type="entry name" value="Glyoxalase/Bleomycin resistance protein/Dihydroxybiphenyl dioxygenase"/>
    <property type="match status" value="1"/>
</dbReference>
<keyword evidence="3" id="KW-1185">Reference proteome</keyword>
<sequence>MTLKLDHLVINNHFALDDCALWFRALGFTLTPRGYHSLGSINHLIMFSDHYLELIGLPVGGEKLRRELLDNPPGIDGLVFASTDAQATEHALQRAGFDAHPVQHFSREVVSGDARGDARFSTVRLVPGSFSAGRVYFCQHHTPEWVWREEWLQPGGISGLTVVAHDVPATGKRYAQLGETDLLKIISYDDWQAQYGALLPLNAELDSQFAAIQLYGQPLPALSAAATRLGLPQATHNGQLRVAIPTLNLLLEFDNVR</sequence>
<evidence type="ECO:0000259" key="1">
    <source>
        <dbReference type="Pfam" id="PF13468"/>
    </source>
</evidence>
<accession>A0AAN0MMC6</accession>
<dbReference type="AlphaFoldDB" id="A0AAN0MMC6"/>
<proteinExistence type="predicted"/>
<dbReference type="RefSeq" id="WP_261848066.1">
    <property type="nucleotide sequence ID" value="NZ_AP028908.1"/>
</dbReference>
<feature type="domain" description="Glyoxalase-like" evidence="1">
    <location>
        <begin position="5"/>
        <end position="177"/>
    </location>
</feature>
<dbReference type="Proteomes" id="UP001377830">
    <property type="component" value="Chromosome"/>
</dbReference>
<dbReference type="InterPro" id="IPR025870">
    <property type="entry name" value="Glyoxalase-like_dom"/>
</dbReference>
<gene>
    <name evidence="2" type="ORF">PEC302110_25200</name>
</gene>
<evidence type="ECO:0000313" key="3">
    <source>
        <dbReference type="Proteomes" id="UP001377830"/>
    </source>
</evidence>
<dbReference type="Pfam" id="PF13468">
    <property type="entry name" value="Glyoxalase_3"/>
    <property type="match status" value="1"/>
</dbReference>
<organism evidence="2 3">
    <name type="scientific">Pectobacterium araliae</name>
    <dbReference type="NCBI Taxonomy" id="3073862"/>
    <lineage>
        <taxon>Bacteria</taxon>
        <taxon>Pseudomonadati</taxon>
        <taxon>Pseudomonadota</taxon>
        <taxon>Gammaproteobacteria</taxon>
        <taxon>Enterobacterales</taxon>
        <taxon>Pectobacteriaceae</taxon>
        <taxon>Pectobacterium</taxon>
    </lineage>
</organism>
<reference evidence="3" key="1">
    <citation type="journal article" date="2024" name="Int. J. Syst. Evol. Microbiol.">
        <title>Pectobacterium araliae sp. nov., a pathogen causing bacterial soft rot of Japanese angelica tree in Japan.</title>
        <authorList>
            <person name="Sawada H."/>
            <person name="Someya N."/>
            <person name="Morohoshi T."/>
            <person name="Ono M."/>
            <person name="Satou M."/>
        </authorList>
    </citation>
    <scope>NUCLEOTIDE SEQUENCE [LARGE SCALE GENOMIC DNA]</scope>
    <source>
        <strain evidence="3">MAFF 302110</strain>
    </source>
</reference>
<dbReference type="EMBL" id="AP028908">
    <property type="protein sequence ID" value="BES85423.1"/>
    <property type="molecule type" value="Genomic_DNA"/>
</dbReference>
<evidence type="ECO:0000313" key="2">
    <source>
        <dbReference type="EMBL" id="BES85423.1"/>
    </source>
</evidence>
<dbReference type="Gene3D" id="3.10.180.10">
    <property type="entry name" value="2,3-Dihydroxybiphenyl 1,2-Dioxygenase, domain 1"/>
    <property type="match status" value="1"/>
</dbReference>
<dbReference type="PANTHER" id="PTHR40265">
    <property type="entry name" value="BLL2707 PROTEIN"/>
    <property type="match status" value="1"/>
</dbReference>
<dbReference type="KEGG" id="parl:PEC302110_25200"/>
<protein>
    <recommendedName>
        <fullName evidence="1">Glyoxalase-like domain-containing protein</fullName>
    </recommendedName>
</protein>
<dbReference type="PANTHER" id="PTHR40265:SF1">
    <property type="entry name" value="GLYOXALASE-LIKE DOMAIN-CONTAINING PROTEIN"/>
    <property type="match status" value="1"/>
</dbReference>